<dbReference type="EMBL" id="ML208353">
    <property type="protein sequence ID" value="TFK68393.1"/>
    <property type="molecule type" value="Genomic_DNA"/>
</dbReference>
<accession>A0ACD3AR42</accession>
<organism evidence="1 2">
    <name type="scientific">Pluteus cervinus</name>
    <dbReference type="NCBI Taxonomy" id="181527"/>
    <lineage>
        <taxon>Eukaryota</taxon>
        <taxon>Fungi</taxon>
        <taxon>Dikarya</taxon>
        <taxon>Basidiomycota</taxon>
        <taxon>Agaricomycotina</taxon>
        <taxon>Agaricomycetes</taxon>
        <taxon>Agaricomycetidae</taxon>
        <taxon>Agaricales</taxon>
        <taxon>Pluteineae</taxon>
        <taxon>Pluteaceae</taxon>
        <taxon>Pluteus</taxon>
    </lineage>
</organism>
<dbReference type="Proteomes" id="UP000308600">
    <property type="component" value="Unassembled WGS sequence"/>
</dbReference>
<proteinExistence type="predicted"/>
<reference evidence="1 2" key="1">
    <citation type="journal article" date="2019" name="Nat. Ecol. Evol.">
        <title>Megaphylogeny resolves global patterns of mushroom evolution.</title>
        <authorList>
            <person name="Varga T."/>
            <person name="Krizsan K."/>
            <person name="Foldi C."/>
            <person name="Dima B."/>
            <person name="Sanchez-Garcia M."/>
            <person name="Sanchez-Ramirez S."/>
            <person name="Szollosi G.J."/>
            <person name="Szarkandi J.G."/>
            <person name="Papp V."/>
            <person name="Albert L."/>
            <person name="Andreopoulos W."/>
            <person name="Angelini C."/>
            <person name="Antonin V."/>
            <person name="Barry K.W."/>
            <person name="Bougher N.L."/>
            <person name="Buchanan P."/>
            <person name="Buyck B."/>
            <person name="Bense V."/>
            <person name="Catcheside P."/>
            <person name="Chovatia M."/>
            <person name="Cooper J."/>
            <person name="Damon W."/>
            <person name="Desjardin D."/>
            <person name="Finy P."/>
            <person name="Geml J."/>
            <person name="Haridas S."/>
            <person name="Hughes K."/>
            <person name="Justo A."/>
            <person name="Karasinski D."/>
            <person name="Kautmanova I."/>
            <person name="Kiss B."/>
            <person name="Kocsube S."/>
            <person name="Kotiranta H."/>
            <person name="LaButti K.M."/>
            <person name="Lechner B.E."/>
            <person name="Liimatainen K."/>
            <person name="Lipzen A."/>
            <person name="Lukacs Z."/>
            <person name="Mihaltcheva S."/>
            <person name="Morgado L.N."/>
            <person name="Niskanen T."/>
            <person name="Noordeloos M.E."/>
            <person name="Ohm R.A."/>
            <person name="Ortiz-Santana B."/>
            <person name="Ovrebo C."/>
            <person name="Racz N."/>
            <person name="Riley R."/>
            <person name="Savchenko A."/>
            <person name="Shiryaev A."/>
            <person name="Soop K."/>
            <person name="Spirin V."/>
            <person name="Szebenyi C."/>
            <person name="Tomsovsky M."/>
            <person name="Tulloss R.E."/>
            <person name="Uehling J."/>
            <person name="Grigoriev I.V."/>
            <person name="Vagvolgyi C."/>
            <person name="Papp T."/>
            <person name="Martin F.M."/>
            <person name="Miettinen O."/>
            <person name="Hibbett D.S."/>
            <person name="Nagy L.G."/>
        </authorList>
    </citation>
    <scope>NUCLEOTIDE SEQUENCE [LARGE SCALE GENOMIC DNA]</scope>
    <source>
        <strain evidence="1 2">NL-1719</strain>
    </source>
</reference>
<keyword evidence="2" id="KW-1185">Reference proteome</keyword>
<evidence type="ECO:0000313" key="1">
    <source>
        <dbReference type="EMBL" id="TFK68393.1"/>
    </source>
</evidence>
<name>A0ACD3AR42_9AGAR</name>
<gene>
    <name evidence="1" type="ORF">BDN72DRAFT_841872</name>
</gene>
<sequence length="114" mass="12388">MRFSAFSLLPLLSLVDVALSICPGFNYGISNPQDLGNGVRRWVVYDDSCVPVDSLTTDMNPCTTGNKFGCSPPPISINFYRNSFTKLKYACRGDPNSGKCGNDVIAVCCRNDGH</sequence>
<protein>
    <submittedName>
        <fullName evidence="1">Uncharacterized protein</fullName>
    </submittedName>
</protein>
<evidence type="ECO:0000313" key="2">
    <source>
        <dbReference type="Proteomes" id="UP000308600"/>
    </source>
</evidence>